<comment type="caution">
    <text evidence="1">The sequence shown here is derived from an EMBL/GenBank/DDBJ whole genome shotgun (WGS) entry which is preliminary data.</text>
</comment>
<dbReference type="AlphaFoldDB" id="A0A8S9GMK0"/>
<reference evidence="1" key="1">
    <citation type="submission" date="2019-12" db="EMBL/GenBank/DDBJ databases">
        <title>Genome sequencing and annotation of Brassica cretica.</title>
        <authorList>
            <person name="Studholme D.J."/>
            <person name="Sarris P.F."/>
        </authorList>
    </citation>
    <scope>NUCLEOTIDE SEQUENCE</scope>
    <source>
        <strain evidence="1">PFS-102/07</strain>
        <tissue evidence="1">Leaf</tissue>
    </source>
</reference>
<gene>
    <name evidence="1" type="ORF">F2Q70_00019630</name>
</gene>
<organism evidence="1">
    <name type="scientific">Brassica cretica</name>
    <name type="common">Mustard</name>
    <dbReference type="NCBI Taxonomy" id="69181"/>
    <lineage>
        <taxon>Eukaryota</taxon>
        <taxon>Viridiplantae</taxon>
        <taxon>Streptophyta</taxon>
        <taxon>Embryophyta</taxon>
        <taxon>Tracheophyta</taxon>
        <taxon>Spermatophyta</taxon>
        <taxon>Magnoliopsida</taxon>
        <taxon>eudicotyledons</taxon>
        <taxon>Gunneridae</taxon>
        <taxon>Pentapetalae</taxon>
        <taxon>rosids</taxon>
        <taxon>malvids</taxon>
        <taxon>Brassicales</taxon>
        <taxon>Brassicaceae</taxon>
        <taxon>Brassiceae</taxon>
        <taxon>Brassica</taxon>
    </lineage>
</organism>
<proteinExistence type="predicted"/>
<protein>
    <submittedName>
        <fullName evidence="1">Uncharacterized protein</fullName>
    </submittedName>
</protein>
<dbReference type="EMBL" id="QGKY02001925">
    <property type="protein sequence ID" value="KAF2546769.1"/>
    <property type="molecule type" value="Genomic_DNA"/>
</dbReference>
<sequence>MTFSRWRVTDRRRIQEGGERALCYREDEEESRVSEGFCGFNRSRKIWLGDLRGCDNLLEGLELVTFNLLRGEATRDEEDRETFGSRSGFGLMVIIRRDRRRINEGGEKALCYMEDEEESWVSEGSCGFNRSREICLGDLRGCDNLFLELVIFNLRRGEATRDEEDRETFGSRSGFGLMVIIRRGLRFLGWKRRDRGGSGKKGHVLLITYSWMTRALQTFTILFPAQGLLKDTSRREQCSILLGHEIALESDKNMGRSQFGQVTMVTVMGVGSVLNDMRLMRWSQGANEEDFFLYHDWFYLDVLNFMGAKTEKMVSRGILVLGCGSGSSRTFTQQSVNFFYWSL</sequence>
<accession>A0A8S9GMK0</accession>
<evidence type="ECO:0000313" key="1">
    <source>
        <dbReference type="EMBL" id="KAF2546769.1"/>
    </source>
</evidence>
<name>A0A8S9GMK0_BRACR</name>